<dbReference type="InterPro" id="IPR011006">
    <property type="entry name" value="CheY-like_superfamily"/>
</dbReference>
<evidence type="ECO:0000313" key="2">
    <source>
        <dbReference type="EMBL" id="GAA4837646.1"/>
    </source>
</evidence>
<dbReference type="EMBL" id="BAABIS010000001">
    <property type="protein sequence ID" value="GAA4837646.1"/>
    <property type="molecule type" value="Genomic_DNA"/>
</dbReference>
<accession>A0ABP9DC11</accession>
<dbReference type="Gene3D" id="3.40.50.2300">
    <property type="match status" value="1"/>
</dbReference>
<proteinExistence type="predicted"/>
<sequence>MLQGTFHPLQPFEGSTALPAEFLTVTASRATESAQNFPMIISDPGSAAVSVPILTTFDLDEYVFSALRAGAGGFLLGDTRTADLLTAIRVLAAGDALLAPSVIRRLIEEFTRRPNPAAGRPRSSRRPPSGIATS</sequence>
<reference evidence="3" key="1">
    <citation type="journal article" date="2019" name="Int. J. Syst. Evol. Microbiol.">
        <title>The Global Catalogue of Microorganisms (GCM) 10K type strain sequencing project: providing services to taxonomists for standard genome sequencing and annotation.</title>
        <authorList>
            <consortium name="The Broad Institute Genomics Platform"/>
            <consortium name="The Broad Institute Genome Sequencing Center for Infectious Disease"/>
            <person name="Wu L."/>
            <person name="Ma J."/>
        </authorList>
    </citation>
    <scope>NUCLEOTIDE SEQUENCE [LARGE SCALE GENOMIC DNA]</scope>
    <source>
        <strain evidence="3">JCM 13006</strain>
    </source>
</reference>
<gene>
    <name evidence="2" type="ORF">GCM10023235_10890</name>
</gene>
<dbReference type="SUPFAM" id="SSF52172">
    <property type="entry name" value="CheY-like"/>
    <property type="match status" value="1"/>
</dbReference>
<dbReference type="Proteomes" id="UP001501752">
    <property type="component" value="Unassembled WGS sequence"/>
</dbReference>
<comment type="caution">
    <text evidence="2">The sequence shown here is derived from an EMBL/GenBank/DDBJ whole genome shotgun (WGS) entry which is preliminary data.</text>
</comment>
<evidence type="ECO:0000313" key="3">
    <source>
        <dbReference type="Proteomes" id="UP001501752"/>
    </source>
</evidence>
<protein>
    <recommendedName>
        <fullName evidence="4">Response regulatory domain-containing protein</fullName>
    </recommendedName>
</protein>
<name>A0ABP9DC11_9ACTN</name>
<organism evidence="2 3">
    <name type="scientific">Kitasatospora terrestris</name>
    <dbReference type="NCBI Taxonomy" id="258051"/>
    <lineage>
        <taxon>Bacteria</taxon>
        <taxon>Bacillati</taxon>
        <taxon>Actinomycetota</taxon>
        <taxon>Actinomycetes</taxon>
        <taxon>Kitasatosporales</taxon>
        <taxon>Streptomycetaceae</taxon>
        <taxon>Kitasatospora</taxon>
    </lineage>
</organism>
<feature type="region of interest" description="Disordered" evidence="1">
    <location>
        <begin position="113"/>
        <end position="134"/>
    </location>
</feature>
<evidence type="ECO:0000256" key="1">
    <source>
        <dbReference type="SAM" id="MobiDB-lite"/>
    </source>
</evidence>
<keyword evidence="3" id="KW-1185">Reference proteome</keyword>
<evidence type="ECO:0008006" key="4">
    <source>
        <dbReference type="Google" id="ProtNLM"/>
    </source>
</evidence>